<dbReference type="GO" id="GO:0046872">
    <property type="term" value="F:metal ion binding"/>
    <property type="evidence" value="ECO:0007669"/>
    <property type="project" value="UniProtKB-KW"/>
</dbReference>
<dbReference type="EMBL" id="BARU01042347">
    <property type="protein sequence ID" value="GAH83890.1"/>
    <property type="molecule type" value="Genomic_DNA"/>
</dbReference>
<keyword evidence="1" id="KW-0479">Metal-binding</keyword>
<evidence type="ECO:0000313" key="4">
    <source>
        <dbReference type="EMBL" id="GAH83890.1"/>
    </source>
</evidence>
<reference evidence="4" key="1">
    <citation type="journal article" date="2014" name="Front. Microbiol.">
        <title>High frequency of phylogenetically diverse reductive dehalogenase-homologous genes in deep subseafloor sedimentary metagenomes.</title>
        <authorList>
            <person name="Kawai M."/>
            <person name="Futagami T."/>
            <person name="Toyoda A."/>
            <person name="Takaki Y."/>
            <person name="Nishi S."/>
            <person name="Hori S."/>
            <person name="Arai W."/>
            <person name="Tsubouchi T."/>
            <person name="Morono Y."/>
            <person name="Uchiyama I."/>
            <person name="Ito T."/>
            <person name="Fujiyama A."/>
            <person name="Inagaki F."/>
            <person name="Takami H."/>
        </authorList>
    </citation>
    <scope>NUCLEOTIDE SEQUENCE</scope>
    <source>
        <strain evidence="4">Expedition CK06-06</strain>
    </source>
</reference>
<dbReference type="PANTHER" id="PTHR45953:SF1">
    <property type="entry name" value="IDURONATE 2-SULFATASE"/>
    <property type="match status" value="1"/>
</dbReference>
<accession>X1JR31</accession>
<feature type="non-terminal residue" evidence="4">
    <location>
        <position position="1"/>
    </location>
</feature>
<dbReference type="Pfam" id="PF00884">
    <property type="entry name" value="Sulfatase"/>
    <property type="match status" value="1"/>
</dbReference>
<feature type="domain" description="Sulfatase N-terminal" evidence="3">
    <location>
        <begin position="2"/>
        <end position="154"/>
    </location>
</feature>
<dbReference type="AlphaFoldDB" id="X1JR31"/>
<sequence>LPFNAPEKYWDLYKREKIDLADNPFRPKGAPDAALHNWGELRAYAGIPRKGPLPDDLARTLIHGYYACVSYTDAQIGRVLAELDRLGLRDNTIIVLWGDHGWNLGEHGLWCKHCNFETSLHSPLIVAAPGIKGGKKTNALTEYLDIYPSLCELCNLPLPAHLQGKSFVPLMKKPKRPWKKAVFSRYYNGDSVKTDRYRYTEWRRKNGEV</sequence>
<dbReference type="InterPro" id="IPR000917">
    <property type="entry name" value="Sulfatase_N"/>
</dbReference>
<protein>
    <recommendedName>
        <fullName evidence="3">Sulfatase N-terminal domain-containing protein</fullName>
    </recommendedName>
</protein>
<dbReference type="SUPFAM" id="SSF53649">
    <property type="entry name" value="Alkaline phosphatase-like"/>
    <property type="match status" value="1"/>
</dbReference>
<feature type="non-terminal residue" evidence="4">
    <location>
        <position position="209"/>
    </location>
</feature>
<evidence type="ECO:0000256" key="2">
    <source>
        <dbReference type="ARBA" id="ARBA00022801"/>
    </source>
</evidence>
<evidence type="ECO:0000259" key="3">
    <source>
        <dbReference type="Pfam" id="PF00884"/>
    </source>
</evidence>
<dbReference type="InterPro" id="IPR017850">
    <property type="entry name" value="Alkaline_phosphatase_core_sf"/>
</dbReference>
<dbReference type="PANTHER" id="PTHR45953">
    <property type="entry name" value="IDURONATE 2-SULFATASE"/>
    <property type="match status" value="1"/>
</dbReference>
<keyword evidence="2" id="KW-0378">Hydrolase</keyword>
<dbReference type="GO" id="GO:0005737">
    <property type="term" value="C:cytoplasm"/>
    <property type="evidence" value="ECO:0007669"/>
    <property type="project" value="TreeGrafter"/>
</dbReference>
<dbReference type="Gene3D" id="3.40.720.10">
    <property type="entry name" value="Alkaline Phosphatase, subunit A"/>
    <property type="match status" value="1"/>
</dbReference>
<proteinExistence type="predicted"/>
<dbReference type="GO" id="GO:0008484">
    <property type="term" value="F:sulfuric ester hydrolase activity"/>
    <property type="evidence" value="ECO:0007669"/>
    <property type="project" value="TreeGrafter"/>
</dbReference>
<gene>
    <name evidence="4" type="ORF">S03H2_65089</name>
</gene>
<comment type="caution">
    <text evidence="4">The sequence shown here is derived from an EMBL/GenBank/DDBJ whole genome shotgun (WGS) entry which is preliminary data.</text>
</comment>
<organism evidence="4">
    <name type="scientific">marine sediment metagenome</name>
    <dbReference type="NCBI Taxonomy" id="412755"/>
    <lineage>
        <taxon>unclassified sequences</taxon>
        <taxon>metagenomes</taxon>
        <taxon>ecological metagenomes</taxon>
    </lineage>
</organism>
<evidence type="ECO:0000256" key="1">
    <source>
        <dbReference type="ARBA" id="ARBA00022723"/>
    </source>
</evidence>
<name>X1JR31_9ZZZZ</name>